<sequence>MGLSQVGVQILLILSRCIVIVPPYQLPIASTPVACLVIPLRSAIRPPPHWHCDRLELNVGATNRQTQAQRIAFYSLYFSFIVGGLEGFPNTLRYLLFAGVFKELESSCSSLLRVKVTDNRLRRLLDRRSEHEERFSHSNRKRTEEKSLRGRWR</sequence>
<evidence type="ECO:0000256" key="2">
    <source>
        <dbReference type="SAM" id="SignalP"/>
    </source>
</evidence>
<accession>A0AAD8QBD3</accession>
<dbReference type="EMBL" id="JAHLJV010000004">
    <property type="protein sequence ID" value="KAK1598587.1"/>
    <property type="molecule type" value="Genomic_DNA"/>
</dbReference>
<dbReference type="RefSeq" id="XP_060419264.1">
    <property type="nucleotide sequence ID" value="XM_060556685.1"/>
</dbReference>
<protein>
    <recommendedName>
        <fullName evidence="5">Secreted protein</fullName>
    </recommendedName>
</protein>
<comment type="caution">
    <text evidence="3">The sequence shown here is derived from an EMBL/GenBank/DDBJ whole genome shotgun (WGS) entry which is preliminary data.</text>
</comment>
<proteinExistence type="predicted"/>
<gene>
    <name evidence="3" type="ORF">LY79DRAFT_537572</name>
</gene>
<dbReference type="Proteomes" id="UP001230504">
    <property type="component" value="Unassembled WGS sequence"/>
</dbReference>
<evidence type="ECO:0000313" key="4">
    <source>
        <dbReference type="Proteomes" id="UP001230504"/>
    </source>
</evidence>
<keyword evidence="4" id="KW-1185">Reference proteome</keyword>
<evidence type="ECO:0000256" key="1">
    <source>
        <dbReference type="SAM" id="MobiDB-lite"/>
    </source>
</evidence>
<organism evidence="3 4">
    <name type="scientific">Colletotrichum navitas</name>
    <dbReference type="NCBI Taxonomy" id="681940"/>
    <lineage>
        <taxon>Eukaryota</taxon>
        <taxon>Fungi</taxon>
        <taxon>Dikarya</taxon>
        <taxon>Ascomycota</taxon>
        <taxon>Pezizomycotina</taxon>
        <taxon>Sordariomycetes</taxon>
        <taxon>Hypocreomycetidae</taxon>
        <taxon>Glomerellales</taxon>
        <taxon>Glomerellaceae</taxon>
        <taxon>Colletotrichum</taxon>
        <taxon>Colletotrichum graminicola species complex</taxon>
    </lineage>
</organism>
<keyword evidence="2" id="KW-0732">Signal</keyword>
<feature type="chain" id="PRO_5042158983" description="Secreted protein" evidence="2">
    <location>
        <begin position="21"/>
        <end position="153"/>
    </location>
</feature>
<dbReference type="GeneID" id="85440925"/>
<feature type="signal peptide" evidence="2">
    <location>
        <begin position="1"/>
        <end position="20"/>
    </location>
</feature>
<reference evidence="3" key="1">
    <citation type="submission" date="2021-06" db="EMBL/GenBank/DDBJ databases">
        <title>Comparative genomics, transcriptomics and evolutionary studies reveal genomic signatures of adaptation to plant cell wall in hemibiotrophic fungi.</title>
        <authorList>
            <consortium name="DOE Joint Genome Institute"/>
            <person name="Baroncelli R."/>
            <person name="Diaz J.F."/>
            <person name="Benocci T."/>
            <person name="Peng M."/>
            <person name="Battaglia E."/>
            <person name="Haridas S."/>
            <person name="Andreopoulos W."/>
            <person name="Labutti K."/>
            <person name="Pangilinan J."/>
            <person name="Floch G.L."/>
            <person name="Makela M.R."/>
            <person name="Henrissat B."/>
            <person name="Grigoriev I.V."/>
            <person name="Crouch J.A."/>
            <person name="De Vries R.P."/>
            <person name="Sukno S.A."/>
            <person name="Thon M.R."/>
        </authorList>
    </citation>
    <scope>NUCLEOTIDE SEQUENCE</scope>
    <source>
        <strain evidence="3">CBS 125086</strain>
    </source>
</reference>
<evidence type="ECO:0000313" key="3">
    <source>
        <dbReference type="EMBL" id="KAK1598587.1"/>
    </source>
</evidence>
<dbReference type="AlphaFoldDB" id="A0AAD8QBD3"/>
<feature type="region of interest" description="Disordered" evidence="1">
    <location>
        <begin position="134"/>
        <end position="153"/>
    </location>
</feature>
<name>A0AAD8QBD3_9PEZI</name>
<evidence type="ECO:0008006" key="5">
    <source>
        <dbReference type="Google" id="ProtNLM"/>
    </source>
</evidence>